<evidence type="ECO:0000313" key="5">
    <source>
        <dbReference type="EMBL" id="KAK1152090.1"/>
    </source>
</evidence>
<dbReference type="PANTHER" id="PTHR11339">
    <property type="entry name" value="EXTRACELLULAR MATRIX GLYCOPROTEIN RELATED"/>
    <property type="match status" value="1"/>
</dbReference>
<feature type="domain" description="VWFD" evidence="4">
    <location>
        <begin position="70"/>
        <end position="241"/>
    </location>
</feature>
<dbReference type="Proteomes" id="UP001230051">
    <property type="component" value="Unassembled WGS sequence"/>
</dbReference>
<evidence type="ECO:0000256" key="2">
    <source>
        <dbReference type="ARBA" id="ARBA00023180"/>
    </source>
</evidence>
<organism evidence="5 6">
    <name type="scientific">Acipenser oxyrinchus oxyrinchus</name>
    <dbReference type="NCBI Taxonomy" id="40147"/>
    <lineage>
        <taxon>Eukaryota</taxon>
        <taxon>Metazoa</taxon>
        <taxon>Chordata</taxon>
        <taxon>Craniata</taxon>
        <taxon>Vertebrata</taxon>
        <taxon>Euteleostomi</taxon>
        <taxon>Actinopterygii</taxon>
        <taxon>Chondrostei</taxon>
        <taxon>Acipenseriformes</taxon>
        <taxon>Acipenseridae</taxon>
        <taxon>Acipenser</taxon>
    </lineage>
</organism>
<dbReference type="PROSITE" id="PS51233">
    <property type="entry name" value="VWFD"/>
    <property type="match status" value="1"/>
</dbReference>
<keyword evidence="6" id="KW-1185">Reference proteome</keyword>
<protein>
    <submittedName>
        <fullName evidence="5">Otogelin-like</fullName>
    </submittedName>
</protein>
<dbReference type="AlphaFoldDB" id="A0AAD8CK01"/>
<evidence type="ECO:0000259" key="4">
    <source>
        <dbReference type="PROSITE" id="PS51233"/>
    </source>
</evidence>
<proteinExistence type="predicted"/>
<comment type="caution">
    <text evidence="5">The sequence shown here is derived from an EMBL/GenBank/DDBJ whole genome shotgun (WGS) entry which is preliminary data.</text>
</comment>
<evidence type="ECO:0000313" key="6">
    <source>
        <dbReference type="Proteomes" id="UP001230051"/>
    </source>
</evidence>
<dbReference type="GO" id="GO:0005615">
    <property type="term" value="C:extracellular space"/>
    <property type="evidence" value="ECO:0007669"/>
    <property type="project" value="TreeGrafter"/>
</dbReference>
<dbReference type="Pfam" id="PF00094">
    <property type="entry name" value="VWD"/>
    <property type="match status" value="1"/>
</dbReference>
<dbReference type="GO" id="GO:0031012">
    <property type="term" value="C:extracellular matrix"/>
    <property type="evidence" value="ECO:0007669"/>
    <property type="project" value="TreeGrafter"/>
</dbReference>
<keyword evidence="1" id="KW-1015">Disulfide bond</keyword>
<dbReference type="InterPro" id="IPR050780">
    <property type="entry name" value="Mucin_vWF_Thrombospondin_sf"/>
</dbReference>
<sequence length="254" mass="27707">MKMKMGSATLTLLAVFFSSAWTASADGDVQDCRLSNGIVVEDGKELPLRCANCSCSRGQMSCFQTHECQGVCSVIGSQAIRTFDDSTFTIRSFCTYLLVKTDAFSVILNNGPCKEDPKTVCIDSVEFNFQGKIVITINSTGEVTSSKGDTVMPLHFDDLLTVRKVSSLFMEVATTIGVVVQYDIIGGRVYVILDQVYLGQTQGLCGTFNHNSNDDFTSANGLVEANPQYFVDSWKFRSSCPNLPPANPSGENRF</sequence>
<gene>
    <name evidence="5" type="primary">OTOG</name>
    <name evidence="5" type="ORF">AOXY_G31684</name>
</gene>
<evidence type="ECO:0000256" key="3">
    <source>
        <dbReference type="SAM" id="SignalP"/>
    </source>
</evidence>
<keyword evidence="2" id="KW-0325">Glycoprotein</keyword>
<dbReference type="EMBL" id="JAGXEW010000048">
    <property type="protein sequence ID" value="KAK1152090.1"/>
    <property type="molecule type" value="Genomic_DNA"/>
</dbReference>
<keyword evidence="3" id="KW-0732">Signal</keyword>
<dbReference type="PANTHER" id="PTHR11339:SF225">
    <property type="entry name" value="OTOGELIN-LIKE PROTEIN"/>
    <property type="match status" value="1"/>
</dbReference>
<dbReference type="InterPro" id="IPR001846">
    <property type="entry name" value="VWF_type-D"/>
</dbReference>
<feature type="signal peptide" evidence="3">
    <location>
        <begin position="1"/>
        <end position="25"/>
    </location>
</feature>
<evidence type="ECO:0000256" key="1">
    <source>
        <dbReference type="ARBA" id="ARBA00023157"/>
    </source>
</evidence>
<name>A0AAD8CK01_ACIOX</name>
<reference evidence="5" key="1">
    <citation type="submission" date="2022-02" db="EMBL/GenBank/DDBJ databases">
        <title>Atlantic sturgeon de novo genome assembly.</title>
        <authorList>
            <person name="Stock M."/>
            <person name="Klopp C."/>
            <person name="Guiguen Y."/>
            <person name="Cabau C."/>
            <person name="Parinello H."/>
            <person name="Santidrian Yebra-Pimentel E."/>
            <person name="Kuhl H."/>
            <person name="Dirks R.P."/>
            <person name="Guessner J."/>
            <person name="Wuertz S."/>
            <person name="Du K."/>
            <person name="Schartl M."/>
        </authorList>
    </citation>
    <scope>NUCLEOTIDE SEQUENCE</scope>
    <source>
        <strain evidence="5">STURGEONOMICS-FGT-2020</strain>
        <tissue evidence="5">Whole blood</tissue>
    </source>
</reference>
<accession>A0AAD8CK01</accession>
<feature type="chain" id="PRO_5042041165" evidence="3">
    <location>
        <begin position="26"/>
        <end position="254"/>
    </location>
</feature>
<dbReference type="SMART" id="SM00216">
    <property type="entry name" value="VWD"/>
    <property type="match status" value="1"/>
</dbReference>